<keyword evidence="2" id="KW-1185">Reference proteome</keyword>
<dbReference type="Proteomes" id="UP000282613">
    <property type="component" value="Unassembled WGS sequence"/>
</dbReference>
<name>A0A0R3VWI2_TAEAS</name>
<dbReference type="WBParaSite" id="TASK_0000177601-mRNA-1">
    <property type="protein sequence ID" value="TASK_0000177601-mRNA-1"/>
    <property type="gene ID" value="TASK_0000177601"/>
</dbReference>
<reference evidence="3" key="1">
    <citation type="submission" date="2017-02" db="UniProtKB">
        <authorList>
            <consortium name="WormBaseParasite"/>
        </authorList>
    </citation>
    <scope>IDENTIFICATION</scope>
</reference>
<evidence type="ECO:0000313" key="2">
    <source>
        <dbReference type="Proteomes" id="UP000282613"/>
    </source>
</evidence>
<evidence type="ECO:0000313" key="1">
    <source>
        <dbReference type="EMBL" id="VDK23653.1"/>
    </source>
</evidence>
<proteinExistence type="predicted"/>
<dbReference type="EMBL" id="UYRS01000581">
    <property type="protein sequence ID" value="VDK23653.1"/>
    <property type="molecule type" value="Genomic_DNA"/>
</dbReference>
<organism evidence="3">
    <name type="scientific">Taenia asiatica</name>
    <name type="common">Asian tapeworm</name>
    <dbReference type="NCBI Taxonomy" id="60517"/>
    <lineage>
        <taxon>Eukaryota</taxon>
        <taxon>Metazoa</taxon>
        <taxon>Spiralia</taxon>
        <taxon>Lophotrochozoa</taxon>
        <taxon>Platyhelminthes</taxon>
        <taxon>Cestoda</taxon>
        <taxon>Eucestoda</taxon>
        <taxon>Cyclophyllidea</taxon>
        <taxon>Taeniidae</taxon>
        <taxon>Taenia</taxon>
    </lineage>
</organism>
<reference evidence="1 2" key="2">
    <citation type="submission" date="2018-11" db="EMBL/GenBank/DDBJ databases">
        <authorList>
            <consortium name="Pathogen Informatics"/>
        </authorList>
    </citation>
    <scope>NUCLEOTIDE SEQUENCE [LARGE SCALE GENOMIC DNA]</scope>
</reference>
<evidence type="ECO:0000313" key="3">
    <source>
        <dbReference type="WBParaSite" id="TASK_0000177601-mRNA-1"/>
    </source>
</evidence>
<accession>A0A0R3VWI2</accession>
<sequence length="76" mass="8146">MSPASSNLLSTDKREDEFRNHIGAAEDGCSGVGLVSVPDELNRAFPSIFPLACPPACLNTDIQVDELLEDHFSDVA</sequence>
<dbReference type="AlphaFoldDB" id="A0A0R3VWI2"/>
<gene>
    <name evidence="1" type="ORF">TASK_LOCUS1777</name>
</gene>
<protein>
    <submittedName>
        <fullName evidence="1 3">Uncharacterized protein</fullName>
    </submittedName>
</protein>